<feature type="binding site" evidence="9">
    <location>
        <position position="50"/>
    </location>
    <ligand>
        <name>[4Fe-4S] cluster</name>
        <dbReference type="ChEBI" id="CHEBI:49883"/>
        <note>4Fe-4S-S-AdoMet</note>
    </ligand>
</feature>
<proteinExistence type="inferred from homology"/>
<keyword evidence="8 9" id="KW-0456">Lyase</keyword>
<dbReference type="GO" id="GO:0000287">
    <property type="term" value="F:magnesium ion binding"/>
    <property type="evidence" value="ECO:0007669"/>
    <property type="project" value="UniProtKB-UniRule"/>
</dbReference>
<name>A0A9X3ECL7_9GAMM</name>
<evidence type="ECO:0000256" key="9">
    <source>
        <dbReference type="HAMAP-Rule" id="MF_00917"/>
    </source>
</evidence>
<dbReference type="InterPro" id="IPR024924">
    <property type="entry name" value="7-CO-7-deazaguanine_synth-like"/>
</dbReference>
<comment type="cofactor">
    <cofactor evidence="9">
        <name>Mg(2+)</name>
        <dbReference type="ChEBI" id="CHEBI:18420"/>
    </cofactor>
</comment>
<comment type="subunit">
    <text evidence="9">Homodimer.</text>
</comment>
<keyword evidence="6 9" id="KW-0408">Iron</keyword>
<feature type="binding site" evidence="9">
    <location>
        <position position="31"/>
    </location>
    <ligand>
        <name>substrate</name>
    </ligand>
</feature>
<dbReference type="GO" id="GO:1904047">
    <property type="term" value="F:S-adenosyl-L-methionine binding"/>
    <property type="evidence" value="ECO:0007669"/>
    <property type="project" value="UniProtKB-UniRule"/>
</dbReference>
<dbReference type="InterPro" id="IPR030977">
    <property type="entry name" value="QueE_Cx14CxxC"/>
</dbReference>
<dbReference type="GO" id="GO:0008616">
    <property type="term" value="P:tRNA queuosine(34) biosynthetic process"/>
    <property type="evidence" value="ECO:0007669"/>
    <property type="project" value="UniProtKB-UniRule"/>
</dbReference>
<dbReference type="HAMAP" id="MF_00917">
    <property type="entry name" value="QueE"/>
    <property type="match status" value="1"/>
</dbReference>
<evidence type="ECO:0000256" key="7">
    <source>
        <dbReference type="ARBA" id="ARBA00023014"/>
    </source>
</evidence>
<feature type="binding site" evidence="9">
    <location>
        <position position="94"/>
    </location>
    <ligand>
        <name>substrate</name>
    </ligand>
</feature>
<dbReference type="Gene3D" id="3.20.20.70">
    <property type="entry name" value="Aldolase class I"/>
    <property type="match status" value="1"/>
</dbReference>
<evidence type="ECO:0000256" key="6">
    <source>
        <dbReference type="ARBA" id="ARBA00023004"/>
    </source>
</evidence>
<evidence type="ECO:0000313" key="12">
    <source>
        <dbReference type="Proteomes" id="UP001150830"/>
    </source>
</evidence>
<dbReference type="NCBIfam" id="TIGR04508">
    <property type="entry name" value="queE_Cx14CxxC"/>
    <property type="match status" value="1"/>
</dbReference>
<dbReference type="InterPro" id="IPR013785">
    <property type="entry name" value="Aldolase_TIM"/>
</dbReference>
<comment type="caution">
    <text evidence="9">Lacks conserved residue(s) required for the propagation of feature annotation.</text>
</comment>
<dbReference type="PANTHER" id="PTHR42836:SF1">
    <property type="entry name" value="7-CARBOXY-7-DEAZAGUANINE SYNTHASE"/>
    <property type="match status" value="1"/>
</dbReference>
<gene>
    <name evidence="9 11" type="primary">queE</name>
    <name evidence="11" type="ORF">OUO13_08115</name>
</gene>
<dbReference type="PROSITE" id="PS51918">
    <property type="entry name" value="RADICAL_SAM"/>
    <property type="match status" value="1"/>
</dbReference>
<sequence>MSKSKTYRVKEIFYSLQGEGAQTGRPSIFCRFSKCNLWNGREDSRVDAVCNFCDTDFVGTDGQNGGTFNCDELTSFLKSMWPSNNSTSPYIVFTGGEPALQLDETLVEACHACGFEVAIETNGTLPLPAGIDWICLSPKGKSDVVVDTCNELKLVYPQADALPERFEHVQAQHYYLQPMANLGDNEISTSVTRERVKATIEYCLTHPRWKLSLQTHKWLGID</sequence>
<reference evidence="11" key="1">
    <citation type="submission" date="2022-11" db="EMBL/GenBank/DDBJ databases">
        <title>Parathalassolutuus dongxingensis gen. nov., sp. nov., a novel member of family Oceanospirillaceae isolated from a coastal shrimp pond in Guangxi, China.</title>
        <authorList>
            <person name="Chen H."/>
        </authorList>
    </citation>
    <scope>NUCLEOTIDE SEQUENCE</scope>
    <source>
        <strain evidence="11">G-43</strain>
    </source>
</reference>
<comment type="cofactor">
    <cofactor evidence="9">
        <name>S-adenosyl-L-methionine</name>
        <dbReference type="ChEBI" id="CHEBI:59789"/>
    </cofactor>
    <text evidence="9">Binds 1 S-adenosyl-L-methionine per subunit.</text>
</comment>
<dbReference type="InterPro" id="IPR058240">
    <property type="entry name" value="rSAM_sf"/>
</dbReference>
<evidence type="ECO:0000256" key="4">
    <source>
        <dbReference type="ARBA" id="ARBA00022785"/>
    </source>
</evidence>
<dbReference type="InterPro" id="IPR007197">
    <property type="entry name" value="rSAM"/>
</dbReference>
<comment type="pathway">
    <text evidence="9">Purine metabolism; 7-cyano-7-deazaguanine biosynthesis.</text>
</comment>
<dbReference type="SFLD" id="SFLDS00029">
    <property type="entry name" value="Radical_SAM"/>
    <property type="match status" value="1"/>
</dbReference>
<organism evidence="11 12">
    <name type="scientific">Parathalassolituus penaei</name>
    <dbReference type="NCBI Taxonomy" id="2997323"/>
    <lineage>
        <taxon>Bacteria</taxon>
        <taxon>Pseudomonadati</taxon>
        <taxon>Pseudomonadota</taxon>
        <taxon>Gammaproteobacteria</taxon>
        <taxon>Oceanospirillales</taxon>
        <taxon>Oceanospirillaceae</taxon>
        <taxon>Parathalassolituus</taxon>
    </lineage>
</organism>
<feature type="binding site" evidence="9">
    <location>
        <begin position="137"/>
        <end position="139"/>
    </location>
    <ligand>
        <name>S-adenosyl-L-methionine</name>
        <dbReference type="ChEBI" id="CHEBI:59789"/>
    </ligand>
</feature>
<dbReference type="SUPFAM" id="SSF102114">
    <property type="entry name" value="Radical SAM enzymes"/>
    <property type="match status" value="1"/>
</dbReference>
<dbReference type="PANTHER" id="PTHR42836">
    <property type="entry name" value="7-CARBOXY-7-DEAZAGUANINE SYNTHASE"/>
    <property type="match status" value="1"/>
</dbReference>
<evidence type="ECO:0000256" key="5">
    <source>
        <dbReference type="ARBA" id="ARBA00022842"/>
    </source>
</evidence>
<keyword evidence="1 9" id="KW-0004">4Fe-4S</keyword>
<evidence type="ECO:0000259" key="10">
    <source>
        <dbReference type="PROSITE" id="PS51918"/>
    </source>
</evidence>
<evidence type="ECO:0000256" key="8">
    <source>
        <dbReference type="ARBA" id="ARBA00023239"/>
    </source>
</evidence>
<comment type="caution">
    <text evidence="11">The sequence shown here is derived from an EMBL/GenBank/DDBJ whole genome shotgun (WGS) entry which is preliminary data.</text>
</comment>
<dbReference type="GO" id="GO:0051539">
    <property type="term" value="F:4 iron, 4 sulfur cluster binding"/>
    <property type="evidence" value="ECO:0007669"/>
    <property type="project" value="UniProtKB-UniRule"/>
</dbReference>
<comment type="catalytic activity">
    <reaction evidence="9">
        <text>6-carboxy-5,6,7,8-tetrahydropterin + H(+) = 7-carboxy-7-carbaguanine + NH4(+)</text>
        <dbReference type="Rhea" id="RHEA:27974"/>
        <dbReference type="ChEBI" id="CHEBI:15378"/>
        <dbReference type="ChEBI" id="CHEBI:28938"/>
        <dbReference type="ChEBI" id="CHEBI:61032"/>
        <dbReference type="ChEBI" id="CHEBI:61036"/>
        <dbReference type="EC" id="4.3.99.3"/>
    </reaction>
</comment>
<keyword evidence="5 9" id="KW-0460">Magnesium</keyword>
<evidence type="ECO:0000256" key="3">
    <source>
        <dbReference type="ARBA" id="ARBA00022723"/>
    </source>
</evidence>
<evidence type="ECO:0000256" key="2">
    <source>
        <dbReference type="ARBA" id="ARBA00022691"/>
    </source>
</evidence>
<feature type="binding site" evidence="9">
    <location>
        <position position="53"/>
    </location>
    <ligand>
        <name>[4Fe-4S] cluster</name>
        <dbReference type="ChEBI" id="CHEBI:49883"/>
        <note>4Fe-4S-S-AdoMet</note>
    </ligand>
</feature>
<keyword evidence="3 9" id="KW-0479">Metal-binding</keyword>
<feature type="binding site" evidence="9">
    <location>
        <begin position="52"/>
        <end position="54"/>
    </location>
    <ligand>
        <name>S-adenosyl-L-methionine</name>
        <dbReference type="ChEBI" id="CHEBI:59789"/>
    </ligand>
</feature>
<dbReference type="RefSeq" id="WP_283173363.1">
    <property type="nucleotide sequence ID" value="NZ_JAPNOA010000022.1"/>
</dbReference>
<accession>A0A9X3ECL7</accession>
<protein>
    <recommendedName>
        <fullName evidence="9">7-carboxy-7-deazaguanine synthase</fullName>
        <shortName evidence="9">CDG synthase</shortName>
        <ecNumber evidence="9">4.3.99.3</ecNumber>
    </recommendedName>
    <alternativeName>
        <fullName evidence="9">Queuosine biosynthesis protein QueE</fullName>
    </alternativeName>
</protein>
<keyword evidence="12" id="KW-1185">Reference proteome</keyword>
<feature type="domain" description="Radical SAM core" evidence="10">
    <location>
        <begin position="22"/>
        <end position="222"/>
    </location>
</feature>
<feature type="binding site" evidence="9">
    <location>
        <begin position="16"/>
        <end position="18"/>
    </location>
    <ligand>
        <name>substrate</name>
    </ligand>
</feature>
<evidence type="ECO:0000313" key="11">
    <source>
        <dbReference type="EMBL" id="MCY0965148.1"/>
    </source>
</evidence>
<dbReference type="PIRSF" id="PIRSF000370">
    <property type="entry name" value="QueE"/>
    <property type="match status" value="1"/>
</dbReference>
<keyword evidence="2 9" id="KW-0949">S-adenosyl-L-methionine</keyword>
<feature type="binding site" evidence="9">
    <location>
        <position position="96"/>
    </location>
    <ligand>
        <name>S-adenosyl-L-methionine</name>
        <dbReference type="ChEBI" id="CHEBI:59789"/>
    </ligand>
</feature>
<feature type="binding site" evidence="9">
    <location>
        <position position="55"/>
    </location>
    <ligand>
        <name>Mg(2+)</name>
        <dbReference type="ChEBI" id="CHEBI:18420"/>
    </ligand>
</feature>
<dbReference type="SFLD" id="SFLDF00376">
    <property type="entry name" value="7-carboxy-7-deazaguanine_synth"/>
    <property type="match status" value="1"/>
</dbReference>
<keyword evidence="7 9" id="KW-0411">Iron-sulfur</keyword>
<dbReference type="AlphaFoldDB" id="A0A9X3ECL7"/>
<dbReference type="EMBL" id="JAPNOA010000022">
    <property type="protein sequence ID" value="MCY0965148.1"/>
    <property type="molecule type" value="Genomic_DNA"/>
</dbReference>
<feature type="binding site" evidence="9">
    <location>
        <position position="35"/>
    </location>
    <ligand>
        <name>[4Fe-4S] cluster</name>
        <dbReference type="ChEBI" id="CHEBI:49883"/>
        <note>4Fe-4S-S-AdoMet</note>
    </ligand>
</feature>
<comment type="cofactor">
    <cofactor evidence="9">
        <name>[4Fe-4S] cluster</name>
        <dbReference type="ChEBI" id="CHEBI:49883"/>
    </cofactor>
    <text evidence="9">Binds 1 [4Fe-4S] cluster. The cluster is coordinated with 3 cysteines and an exchangeable S-adenosyl-L-methionine.</text>
</comment>
<dbReference type="EC" id="4.3.99.3" evidence="9"/>
<dbReference type="Proteomes" id="UP001150830">
    <property type="component" value="Unassembled WGS sequence"/>
</dbReference>
<comment type="similarity">
    <text evidence="9">Belongs to the radical SAM superfamily. 7-carboxy-7-deazaguanine synthase family.</text>
</comment>
<comment type="function">
    <text evidence="9">Catalyzes the complex heterocyclic radical-mediated conversion of 6-carboxy-5,6,7,8-tetrahydropterin (CPH4) to 7-carboxy-7-deazaguanine (CDG), a step common to the biosynthetic pathways of all 7-deazapurine-containing compounds.</text>
</comment>
<evidence type="ECO:0000256" key="1">
    <source>
        <dbReference type="ARBA" id="ARBA00022485"/>
    </source>
</evidence>
<dbReference type="GO" id="GO:0016840">
    <property type="term" value="F:carbon-nitrogen lyase activity"/>
    <property type="evidence" value="ECO:0007669"/>
    <property type="project" value="UniProtKB-UniRule"/>
</dbReference>
<keyword evidence="4 9" id="KW-0671">Queuosine biosynthesis</keyword>